<feature type="chain" id="PRO_5029000711" evidence="4">
    <location>
        <begin position="17"/>
        <end position="755"/>
    </location>
</feature>
<dbReference type="InParanoid" id="A0A7C8NED6"/>
<dbReference type="SUPFAM" id="SSF89796">
    <property type="entry name" value="CoA-transferase family III (CaiB/BaiF)"/>
    <property type="match status" value="2"/>
</dbReference>
<organism evidence="5 6">
    <name type="scientific">Xylaria multiplex</name>
    <dbReference type="NCBI Taxonomy" id="323545"/>
    <lineage>
        <taxon>Eukaryota</taxon>
        <taxon>Fungi</taxon>
        <taxon>Dikarya</taxon>
        <taxon>Ascomycota</taxon>
        <taxon>Pezizomycotina</taxon>
        <taxon>Sordariomycetes</taxon>
        <taxon>Xylariomycetidae</taxon>
        <taxon>Xylariales</taxon>
        <taxon>Xylariaceae</taxon>
        <taxon>Xylaria</taxon>
    </lineage>
</organism>
<dbReference type="Gene3D" id="3.40.50.10540">
    <property type="entry name" value="Crotonobetainyl-coa:carnitine coa-transferase, domain 1"/>
    <property type="match status" value="1"/>
</dbReference>
<dbReference type="GO" id="GO:0000272">
    <property type="term" value="P:polysaccharide catabolic process"/>
    <property type="evidence" value="ECO:0007669"/>
    <property type="project" value="UniProtKB-KW"/>
</dbReference>
<dbReference type="Pfam" id="PF01670">
    <property type="entry name" value="Glyco_hydro_12"/>
    <property type="match status" value="1"/>
</dbReference>
<dbReference type="PANTHER" id="PTHR48229">
    <property type="entry name" value="CAIB/BAIF FAMILY ENZYME (AFU_ORTHOLOGUE AFUA_1G05360)-RELATED"/>
    <property type="match status" value="1"/>
</dbReference>
<dbReference type="OrthoDB" id="2308815at2759"/>
<dbReference type="EMBL" id="WUBL01000001">
    <property type="protein sequence ID" value="KAF2973477.1"/>
    <property type="molecule type" value="Genomic_DNA"/>
</dbReference>
<feature type="signal peptide" evidence="4">
    <location>
        <begin position="1"/>
        <end position="16"/>
    </location>
</feature>
<dbReference type="AlphaFoldDB" id="A0A7C8NED6"/>
<dbReference type="InterPro" id="IPR023606">
    <property type="entry name" value="CoA-Trfase_III_dom_1_sf"/>
</dbReference>
<evidence type="ECO:0000313" key="6">
    <source>
        <dbReference type="Proteomes" id="UP000481858"/>
    </source>
</evidence>
<name>A0A7C8NED6_9PEZI</name>
<dbReference type="SUPFAM" id="SSF49899">
    <property type="entry name" value="Concanavalin A-like lectins/glucanases"/>
    <property type="match status" value="1"/>
</dbReference>
<comment type="similarity">
    <text evidence="2">Belongs to the CoA-transferase III family.</text>
</comment>
<reference evidence="5 6" key="1">
    <citation type="submission" date="2019-12" db="EMBL/GenBank/DDBJ databases">
        <title>Draft genome sequence of the ascomycete Xylaria multiplex DSM 110363.</title>
        <authorList>
            <person name="Buettner E."/>
            <person name="Kellner H."/>
        </authorList>
    </citation>
    <scope>NUCLEOTIDE SEQUENCE [LARGE SCALE GENOMIC DNA]</scope>
    <source>
        <strain evidence="5 6">DSM 110363</strain>
    </source>
</reference>
<evidence type="ECO:0000256" key="4">
    <source>
        <dbReference type="SAM" id="SignalP"/>
    </source>
</evidence>
<evidence type="ECO:0000256" key="2">
    <source>
        <dbReference type="ARBA" id="ARBA00008383"/>
    </source>
</evidence>
<gene>
    <name evidence="5" type="ORF">GQX73_g33</name>
</gene>
<evidence type="ECO:0000256" key="1">
    <source>
        <dbReference type="ARBA" id="ARBA00005519"/>
    </source>
</evidence>
<protein>
    <submittedName>
        <fullName evidence="5">Uncharacterized protein</fullName>
    </submittedName>
</protein>
<dbReference type="InterPro" id="IPR052985">
    <property type="entry name" value="CoA-trans_III_biosynth/detox"/>
</dbReference>
<dbReference type="Gene3D" id="2.60.120.180">
    <property type="match status" value="1"/>
</dbReference>
<keyword evidence="4" id="KW-0732">Signal</keyword>
<keyword evidence="6" id="KW-1185">Reference proteome</keyword>
<proteinExistence type="inferred from homology"/>
<dbReference type="PANTHER" id="PTHR48229:SF2">
    <property type="entry name" value="CAIB_BAIF FAMILY PROTEIN"/>
    <property type="match status" value="1"/>
</dbReference>
<dbReference type="InterPro" id="IPR003673">
    <property type="entry name" value="CoA-Trfase_fam_III"/>
</dbReference>
<comment type="similarity">
    <text evidence="1 3">Belongs to the glycosyl hydrolase 12 (cellulase H) family.</text>
</comment>
<sequence length="755" mass="83949">MKSVFAISAFLSLAWAQDLCGQYSYYSANGYYFNNNAWGQSAGSGSQCTHVDKLLSPGVQWHTEWSWSGGDNNVKSYPYSGRTLSSKKIVSSIGSIPTKAEWRYLGNNIRADIAYDLFTAADPNHDTSSGDYELMVWLGRPGGVQPIGSSTGSVNVAGRTWDLWVGYNGPMKVFSFVAPSEIATFESDLKPFFTHVTNTQGFPASQQHLITFQFGTEPFTGSSARFDVWYWYEMTMPSITEYSVPHEAKCLFEDGILRNPLQKNLPSELEALAKHVYFEGSSQPSVPINWRFAESISALKAFEATMLNLLVSRKYNVEPSDVTINTSLFMMKALDYLFALGSMNPDQTLAALGLPLFGKENDTYDSVVETLQAKTSQLSSIELDELMNGQFKQAGTIAWTSDEYFASEHGQASGRIGLYELSKTGSQPAAWWPQNDSYPPSPKRPLAGLKVVDLCRVIAGPAITRGLAEMGASVMRITSPLITDLSALHQDLNWGKWNASLHLKDETDKEKLRTLIMDADVVVDGYRPGVMERLGFGREDIFGLVKDRERGIIHVRENCYGWHGPWSHRSGWQQISDACCGVSRSYAKAMGNDETEAVTPVFPNSDYCTGVAGSTAVLEALIKRAQDGGSYSVDASLNYYSQWLVRSCGTYSDEVWQELWQRHGSPTFRHYHAMFYLLPAMMKLLVQHDSGTLFDPKFFHPMTAKHLETTFIRPKPVAHFASGVELKYHVGTRGNGVDQPVWPKDLTVEVVTGNN</sequence>
<dbReference type="InterPro" id="IPR013319">
    <property type="entry name" value="GH11/12"/>
</dbReference>
<evidence type="ECO:0000256" key="3">
    <source>
        <dbReference type="RuleBase" id="RU361163"/>
    </source>
</evidence>
<keyword evidence="3" id="KW-0119">Carbohydrate metabolism</keyword>
<comment type="caution">
    <text evidence="5">The sequence shown here is derived from an EMBL/GenBank/DDBJ whole genome shotgun (WGS) entry which is preliminary data.</text>
</comment>
<keyword evidence="3" id="KW-0624">Polysaccharide degradation</keyword>
<dbReference type="Proteomes" id="UP000481858">
    <property type="component" value="Unassembled WGS sequence"/>
</dbReference>
<keyword evidence="3" id="KW-0326">Glycosidase</keyword>
<accession>A0A7C8NED6</accession>
<dbReference type="GO" id="GO:0008810">
    <property type="term" value="F:cellulase activity"/>
    <property type="evidence" value="ECO:0007669"/>
    <property type="project" value="InterPro"/>
</dbReference>
<dbReference type="Pfam" id="PF02515">
    <property type="entry name" value="CoA_transf_3"/>
    <property type="match status" value="1"/>
</dbReference>
<dbReference type="InterPro" id="IPR013320">
    <property type="entry name" value="ConA-like_dom_sf"/>
</dbReference>
<evidence type="ECO:0000313" key="5">
    <source>
        <dbReference type="EMBL" id="KAF2973477.1"/>
    </source>
</evidence>
<keyword evidence="3" id="KW-0378">Hydrolase</keyword>
<dbReference type="InterPro" id="IPR002594">
    <property type="entry name" value="GH12"/>
</dbReference>